<evidence type="ECO:0000313" key="2">
    <source>
        <dbReference type="EMBL" id="MDY7232894.1"/>
    </source>
</evidence>
<organism evidence="2 3">
    <name type="scientific">Hyalangium rubrum</name>
    <dbReference type="NCBI Taxonomy" id="3103134"/>
    <lineage>
        <taxon>Bacteria</taxon>
        <taxon>Pseudomonadati</taxon>
        <taxon>Myxococcota</taxon>
        <taxon>Myxococcia</taxon>
        <taxon>Myxococcales</taxon>
        <taxon>Cystobacterineae</taxon>
        <taxon>Archangiaceae</taxon>
        <taxon>Hyalangium</taxon>
    </lineage>
</organism>
<sequence>MSRRFYRLVDDVYVPRRWHLATPLDGQGHKVDCWDFTKGAAVKSKGRLRIPLEHAGSSLDFSEAGVMVPVVHVKAASVFTERASSDVQLLPVDVEGQPDQYLVLVATRSIRCIDEKASKVQRWKPEDGLPDMVGKYYAVDDLHIDEAKVGPAKVFRPEGWEVALIVSRDIKEALEAISATGVKFEQV</sequence>
<dbReference type="EMBL" id="JAXIVS010000024">
    <property type="protein sequence ID" value="MDY7232894.1"/>
    <property type="molecule type" value="Genomic_DNA"/>
</dbReference>
<name>A0ABU5HHF7_9BACT</name>
<evidence type="ECO:0000313" key="3">
    <source>
        <dbReference type="Proteomes" id="UP001291309"/>
    </source>
</evidence>
<dbReference type="RefSeq" id="WP_321551606.1">
    <property type="nucleotide sequence ID" value="NZ_JAXIVS010000024.1"/>
</dbReference>
<keyword evidence="3" id="KW-1185">Reference proteome</keyword>
<gene>
    <name evidence="2" type="ORF">SYV04_41295</name>
</gene>
<dbReference type="InterPro" id="IPR012433">
    <property type="entry name" value="Imm11"/>
</dbReference>
<dbReference type="Proteomes" id="UP001291309">
    <property type="component" value="Unassembled WGS sequence"/>
</dbReference>
<reference evidence="2 3" key="1">
    <citation type="submission" date="2023-12" db="EMBL/GenBank/DDBJ databases">
        <title>the genome sequence of Hyalangium sp. s54d21.</title>
        <authorList>
            <person name="Zhang X."/>
        </authorList>
    </citation>
    <scope>NUCLEOTIDE SEQUENCE [LARGE SCALE GENOMIC DNA]</scope>
    <source>
        <strain evidence="3">s54d21</strain>
    </source>
</reference>
<proteinExistence type="predicted"/>
<feature type="domain" description="Immunity MXAN-0049 protein" evidence="1">
    <location>
        <begin position="94"/>
        <end position="187"/>
    </location>
</feature>
<accession>A0ABU5HHF7</accession>
<evidence type="ECO:0000259" key="1">
    <source>
        <dbReference type="Pfam" id="PF07791"/>
    </source>
</evidence>
<comment type="caution">
    <text evidence="2">The sequence shown here is derived from an EMBL/GenBank/DDBJ whole genome shotgun (WGS) entry which is preliminary data.</text>
</comment>
<protein>
    <recommendedName>
        <fullName evidence="1">Immunity MXAN-0049 protein domain-containing protein</fullName>
    </recommendedName>
</protein>
<dbReference type="Pfam" id="PF07791">
    <property type="entry name" value="Imm11"/>
    <property type="match status" value="1"/>
</dbReference>